<dbReference type="RefSeq" id="WP_008477579.1">
    <property type="nucleotide sequence ID" value="NZ_CAGS01000201.1"/>
</dbReference>
<comment type="caution">
    <text evidence="1">The sequence shown here is derived from an EMBL/GenBank/DDBJ whole genome shotgun (WGS) entry which is preliminary data.</text>
</comment>
<evidence type="ECO:0000313" key="2">
    <source>
        <dbReference type="Proteomes" id="UP000004221"/>
    </source>
</evidence>
<keyword evidence="2" id="KW-1185">Reference proteome</keyword>
<protein>
    <submittedName>
        <fullName evidence="1">Uncharacterized protein</fullName>
    </submittedName>
</protein>
<dbReference type="Proteomes" id="UP000004221">
    <property type="component" value="Unassembled WGS sequence"/>
</dbReference>
<dbReference type="OrthoDB" id="9889821at2"/>
<accession>I4EGS5</accession>
<organism evidence="1 2">
    <name type="scientific">Nitrolancea hollandica Lb</name>
    <dbReference type="NCBI Taxonomy" id="1129897"/>
    <lineage>
        <taxon>Bacteria</taxon>
        <taxon>Pseudomonadati</taxon>
        <taxon>Thermomicrobiota</taxon>
        <taxon>Thermomicrobia</taxon>
        <taxon>Sphaerobacterales</taxon>
        <taxon>Sphaerobacterineae</taxon>
        <taxon>Sphaerobacteraceae</taxon>
        <taxon>Nitrolancea</taxon>
    </lineage>
</organism>
<reference evidence="1 2" key="1">
    <citation type="journal article" date="2012" name="ISME J.">
        <title>Nitrification expanded: discovery, physiology and genomics of a nitrite-oxidizing bacterium from the phylum Chloroflexi.</title>
        <authorList>
            <person name="Sorokin D.Y."/>
            <person name="Lucker S."/>
            <person name="Vejmelkova D."/>
            <person name="Kostrikina N.A."/>
            <person name="Kleerebezem R."/>
            <person name="Rijpstra W.I."/>
            <person name="Damste J.S."/>
            <person name="Le Paslier D."/>
            <person name="Muyzer G."/>
            <person name="Wagner M."/>
            <person name="van Loosdrecht M.C."/>
            <person name="Daims H."/>
        </authorList>
    </citation>
    <scope>NUCLEOTIDE SEQUENCE [LARGE SCALE GENOMIC DNA]</scope>
    <source>
        <strain evidence="2">none</strain>
    </source>
</reference>
<sequence>MSLPTRSDQIHSFHQPILPNGLYWTTFIPDSALRISPDGRDARLEIRDYPVIDQPKFPQTEPTYQATVSLTATWHGSGSLIGYTDPAAKYRITFYPADARIEFTASVPSIGFSFTSDPLARSESVFAMIGTDRNGSYFWQDEMAE</sequence>
<evidence type="ECO:0000313" key="1">
    <source>
        <dbReference type="EMBL" id="CCF83887.1"/>
    </source>
</evidence>
<dbReference type="EMBL" id="CAGS01000201">
    <property type="protein sequence ID" value="CCF83887.1"/>
    <property type="molecule type" value="Genomic_DNA"/>
</dbReference>
<gene>
    <name evidence="1" type="ORF">NITHO_280030</name>
</gene>
<dbReference type="AlphaFoldDB" id="I4EGS5"/>
<name>I4EGS5_9BACT</name>
<proteinExistence type="predicted"/>